<keyword evidence="7" id="KW-0411">Iron-sulfur</keyword>
<evidence type="ECO:0000256" key="3">
    <source>
        <dbReference type="ARBA" id="ARBA00022723"/>
    </source>
</evidence>
<dbReference type="PANTHER" id="PTHR47153:SF2">
    <property type="entry name" value="LACTATE UTILIZATION PROTEIN B"/>
    <property type="match status" value="1"/>
</dbReference>
<dbReference type="Gene3D" id="1.10.1060.10">
    <property type="entry name" value="Alpha-helical ferredoxin"/>
    <property type="match status" value="1"/>
</dbReference>
<keyword evidence="2" id="KW-0004">4Fe-4S</keyword>
<name>A0A2N3IHG6_9BACT</name>
<evidence type="ECO:0000256" key="2">
    <source>
        <dbReference type="ARBA" id="ARBA00022485"/>
    </source>
</evidence>
<dbReference type="AlphaFoldDB" id="A0A2N3IHG6"/>
<dbReference type="InterPro" id="IPR024185">
    <property type="entry name" value="FTHF_cligase-like_sf"/>
</dbReference>
<evidence type="ECO:0000313" key="9">
    <source>
        <dbReference type="EMBL" id="PKQ69765.1"/>
    </source>
</evidence>
<dbReference type="Pfam" id="PF13183">
    <property type="entry name" value="Fer4_8"/>
    <property type="match status" value="1"/>
</dbReference>
<dbReference type="GO" id="GO:0051539">
    <property type="term" value="F:4 iron, 4 sulfur cluster binding"/>
    <property type="evidence" value="ECO:0007669"/>
    <property type="project" value="UniProtKB-KW"/>
</dbReference>
<feature type="domain" description="4Fe-4S ferredoxin-type" evidence="8">
    <location>
        <begin position="302"/>
        <end position="332"/>
    </location>
</feature>
<dbReference type="SUPFAM" id="SSF46548">
    <property type="entry name" value="alpha-helical ferredoxin"/>
    <property type="match status" value="1"/>
</dbReference>
<keyword evidence="4" id="KW-0677">Repeat</keyword>
<evidence type="ECO:0000256" key="6">
    <source>
        <dbReference type="ARBA" id="ARBA00023004"/>
    </source>
</evidence>
<dbReference type="PANTHER" id="PTHR47153">
    <property type="entry name" value="LACTATE UTILIZATION PROTEIN B"/>
    <property type="match status" value="1"/>
</dbReference>
<dbReference type="GO" id="GO:0006089">
    <property type="term" value="P:lactate metabolic process"/>
    <property type="evidence" value="ECO:0007669"/>
    <property type="project" value="InterPro"/>
</dbReference>
<organism evidence="9 10">
    <name type="scientific">Raineya orbicola</name>
    <dbReference type="NCBI Taxonomy" id="2016530"/>
    <lineage>
        <taxon>Bacteria</taxon>
        <taxon>Pseudomonadati</taxon>
        <taxon>Bacteroidota</taxon>
        <taxon>Cytophagia</taxon>
        <taxon>Cytophagales</taxon>
        <taxon>Raineyaceae</taxon>
        <taxon>Raineya</taxon>
    </lineage>
</organism>
<dbReference type="Proteomes" id="UP000233387">
    <property type="component" value="Unassembled WGS sequence"/>
</dbReference>
<dbReference type="NCBIfam" id="TIGR00273">
    <property type="entry name" value="LutB/LldF family L-lactate oxidation iron-sulfur protein"/>
    <property type="match status" value="1"/>
</dbReference>
<evidence type="ECO:0000256" key="1">
    <source>
        <dbReference type="ARBA" id="ARBA00022448"/>
    </source>
</evidence>
<dbReference type="InterPro" id="IPR017896">
    <property type="entry name" value="4Fe4S_Fe-S-bd"/>
</dbReference>
<dbReference type="RefSeq" id="WP_101358487.1">
    <property type="nucleotide sequence ID" value="NZ_NKXO01000016.1"/>
</dbReference>
<dbReference type="Pfam" id="PF02589">
    <property type="entry name" value="LUD_dom"/>
    <property type="match status" value="1"/>
</dbReference>
<dbReference type="InterPro" id="IPR037171">
    <property type="entry name" value="NagB/RpiA_transferase-like"/>
</dbReference>
<dbReference type="SUPFAM" id="SSF100950">
    <property type="entry name" value="NagB/RpiA/CoA transferase-like"/>
    <property type="match status" value="1"/>
</dbReference>
<sequence>MNPTAEKFLQDAEQKSFDLKHRQTINYNIGKYNNAVRQGLEQYHNHDLARERASYLKTETINHLGELLLDFEEHFTKRGGKVIWAENANSALKSIEEICKKYKAKSVVKSKSMTTEEIHLNEFLEKKVIEPIETDLGEFIVQLAGQKPYHIVTPAMHLSKKDIADIFVEKLRIKPTDDAQELTLTARRILREKYLEAEIGITGGNFLIADVGAVAITENEGNARMATTFPKVHIAIVGIEKVIPKLEHLDLFWHLLATSGTGQKITVYNSIFFGPRQADELDGPDEMYVILLDNGRTRLLADAEKREALNCIRCGACLNACPVYKNIGGHTYNTTYSGPIGSVITPHLAELKEYKHLSFASSLCGACSSVCPVKIPIHNLLLLNRKQSVEEKQTTFLERLGFKFWEKAMLSRKIMDFFSAKIKNKWLKKFFGKTWGKHRTMPQIADKSFAKEWEEKMKI</sequence>
<dbReference type="PROSITE" id="PS00198">
    <property type="entry name" value="4FE4S_FER_1"/>
    <property type="match status" value="1"/>
</dbReference>
<dbReference type="InterPro" id="IPR009051">
    <property type="entry name" value="Helical_ferredxn"/>
</dbReference>
<dbReference type="GO" id="GO:0046872">
    <property type="term" value="F:metal ion binding"/>
    <property type="evidence" value="ECO:0007669"/>
    <property type="project" value="UniProtKB-KW"/>
</dbReference>
<gene>
    <name evidence="9" type="ORF">Rain11_1220</name>
</gene>
<dbReference type="EMBL" id="NKXO01000016">
    <property type="protein sequence ID" value="PKQ69765.1"/>
    <property type="molecule type" value="Genomic_DNA"/>
</dbReference>
<keyword evidence="3" id="KW-0479">Metal-binding</keyword>
<keyword evidence="6" id="KW-0408">Iron</keyword>
<keyword evidence="5" id="KW-0249">Electron transport</keyword>
<accession>A0A2N3IHG6</accession>
<dbReference type="InterPro" id="IPR004452">
    <property type="entry name" value="LutB/LldF"/>
</dbReference>
<evidence type="ECO:0000259" key="8">
    <source>
        <dbReference type="PROSITE" id="PS51379"/>
    </source>
</evidence>
<dbReference type="InterPro" id="IPR017900">
    <property type="entry name" value="4Fe4S_Fe_S_CS"/>
</dbReference>
<evidence type="ECO:0000256" key="7">
    <source>
        <dbReference type="ARBA" id="ARBA00023014"/>
    </source>
</evidence>
<dbReference type="InterPro" id="IPR003741">
    <property type="entry name" value="LUD_dom"/>
</dbReference>
<proteinExistence type="predicted"/>
<comment type="caution">
    <text evidence="9">The sequence shown here is derived from an EMBL/GenBank/DDBJ whole genome shotgun (WGS) entry which is preliminary data.</text>
</comment>
<evidence type="ECO:0000256" key="5">
    <source>
        <dbReference type="ARBA" id="ARBA00022982"/>
    </source>
</evidence>
<dbReference type="Gene3D" id="3.40.50.10420">
    <property type="entry name" value="NagB/RpiA/CoA transferase-like"/>
    <property type="match status" value="1"/>
</dbReference>
<dbReference type="PROSITE" id="PS51379">
    <property type="entry name" value="4FE4S_FER_2"/>
    <property type="match status" value="1"/>
</dbReference>
<evidence type="ECO:0000313" key="10">
    <source>
        <dbReference type="Proteomes" id="UP000233387"/>
    </source>
</evidence>
<keyword evidence="1" id="KW-0813">Transport</keyword>
<dbReference type="OrthoDB" id="9782337at2"/>
<keyword evidence="10" id="KW-1185">Reference proteome</keyword>
<evidence type="ECO:0000256" key="4">
    <source>
        <dbReference type="ARBA" id="ARBA00022737"/>
    </source>
</evidence>
<reference evidence="9 10" key="1">
    <citation type="submission" date="2017-06" db="EMBL/GenBank/DDBJ databases">
        <title>Raineya orbicola gen. nov., sp. nov. a slightly thermophilic bacterium of the phylum Bacteroidetes and the description of Raineyaceae fam. nov.</title>
        <authorList>
            <person name="Albuquerque L."/>
            <person name="Polonia A.R.M."/>
            <person name="Barroso C."/>
            <person name="Froufe H.J.C."/>
            <person name="Lage O."/>
            <person name="Lobo-Da-Cunha A."/>
            <person name="Egas C."/>
            <person name="Da Costa M.S."/>
        </authorList>
    </citation>
    <scope>NUCLEOTIDE SEQUENCE [LARGE SCALE GENOMIC DNA]</scope>
    <source>
        <strain evidence="9 10">SPSPC-11</strain>
    </source>
</reference>
<protein>
    <submittedName>
        <fullName evidence="9">Iron-sulfur cluster-binding protein</fullName>
    </submittedName>
</protein>